<evidence type="ECO:0000313" key="3">
    <source>
        <dbReference type="Proteomes" id="UP000747542"/>
    </source>
</evidence>
<comment type="caution">
    <text evidence="2">The sequence shown here is derived from an EMBL/GenBank/DDBJ whole genome shotgun (WGS) entry which is preliminary data.</text>
</comment>
<keyword evidence="1" id="KW-0732">Signal</keyword>
<accession>A0A8J5JNE3</accession>
<feature type="signal peptide" evidence="1">
    <location>
        <begin position="1"/>
        <end position="21"/>
    </location>
</feature>
<dbReference type="AlphaFoldDB" id="A0A8J5JNE3"/>
<organism evidence="2 3">
    <name type="scientific">Homarus americanus</name>
    <name type="common">American lobster</name>
    <dbReference type="NCBI Taxonomy" id="6706"/>
    <lineage>
        <taxon>Eukaryota</taxon>
        <taxon>Metazoa</taxon>
        <taxon>Ecdysozoa</taxon>
        <taxon>Arthropoda</taxon>
        <taxon>Crustacea</taxon>
        <taxon>Multicrustacea</taxon>
        <taxon>Malacostraca</taxon>
        <taxon>Eumalacostraca</taxon>
        <taxon>Eucarida</taxon>
        <taxon>Decapoda</taxon>
        <taxon>Pleocyemata</taxon>
        <taxon>Astacidea</taxon>
        <taxon>Nephropoidea</taxon>
        <taxon>Nephropidae</taxon>
        <taxon>Homarus</taxon>
    </lineage>
</organism>
<evidence type="ECO:0000313" key="2">
    <source>
        <dbReference type="EMBL" id="KAG7160936.1"/>
    </source>
</evidence>
<reference evidence="2" key="1">
    <citation type="journal article" date="2021" name="Sci. Adv.">
        <title>The American lobster genome reveals insights on longevity, neural, and immune adaptations.</title>
        <authorList>
            <person name="Polinski J.M."/>
            <person name="Zimin A.V."/>
            <person name="Clark K.F."/>
            <person name="Kohn A.B."/>
            <person name="Sadowski N."/>
            <person name="Timp W."/>
            <person name="Ptitsyn A."/>
            <person name="Khanna P."/>
            <person name="Romanova D.Y."/>
            <person name="Williams P."/>
            <person name="Greenwood S.J."/>
            <person name="Moroz L.L."/>
            <person name="Walt D.R."/>
            <person name="Bodnar A.G."/>
        </authorList>
    </citation>
    <scope>NUCLEOTIDE SEQUENCE</scope>
    <source>
        <strain evidence="2">GMGI-L3</strain>
    </source>
</reference>
<keyword evidence="3" id="KW-1185">Reference proteome</keyword>
<sequence length="101" mass="11517">MSNTSSLLLLVWLVVTAAAHARVIDKRAISDEGPFMNVVSSVCDIQSPCGWEIYGDLRRHIYYLRGQCECPPSTRCVRVEDNIMVEAYVYKCRRVVSPNFF</sequence>
<feature type="chain" id="PRO_5035323571" evidence="1">
    <location>
        <begin position="22"/>
        <end position="101"/>
    </location>
</feature>
<protein>
    <submittedName>
        <fullName evidence="2">Uncharacterized protein</fullName>
    </submittedName>
</protein>
<evidence type="ECO:0000256" key="1">
    <source>
        <dbReference type="SAM" id="SignalP"/>
    </source>
</evidence>
<proteinExistence type="predicted"/>
<name>A0A8J5JNE3_HOMAM</name>
<dbReference type="Proteomes" id="UP000747542">
    <property type="component" value="Unassembled WGS sequence"/>
</dbReference>
<dbReference type="OrthoDB" id="6340809at2759"/>
<dbReference type="EMBL" id="JAHLQT010030594">
    <property type="protein sequence ID" value="KAG7160936.1"/>
    <property type="molecule type" value="Genomic_DNA"/>
</dbReference>
<gene>
    <name evidence="2" type="ORF">Hamer_G007719</name>
</gene>